<evidence type="ECO:0000256" key="1">
    <source>
        <dbReference type="ARBA" id="ARBA00022737"/>
    </source>
</evidence>
<dbReference type="SUPFAM" id="SSF47473">
    <property type="entry name" value="EF-hand"/>
    <property type="match status" value="1"/>
</dbReference>
<feature type="region of interest" description="Disordered" evidence="3">
    <location>
        <begin position="264"/>
        <end position="283"/>
    </location>
</feature>
<gene>
    <name evidence="5" type="ORF">AB1Y20_004172</name>
</gene>
<feature type="region of interest" description="Disordered" evidence="3">
    <location>
        <begin position="421"/>
        <end position="497"/>
    </location>
</feature>
<proteinExistence type="predicted"/>
<sequence length="651" mass="73025">MRPDARETLRASIKPDIRETLRASVRPDLLVRESLRASTMRSSTLLQRPLNLLARPHLDHDFDTDTITDFPDDERGKKAERTEKSSLADRAYLSSPTKRTNHLGVSKKASGKSRVKYARTVTILYESERGSEEDSQRMQLIRMVRHVYDFSLEALRHLFKLLSSASKTGTCLIGPRTFRMALARHGVRDNVMRKRLFDEFAEAKDASKINFRNFIRSFVVLLPDTTVEEKLGLLFDVYDLDETGTLTISELLMILDPDSRLTIPTDVSPESGRATCSGGSSPIRMSIPTPIQADYLEEGTPHSEMVEMLWAQLRSQTRTSREAIGDYWMAPSRSAGLQKDDLFHALRHLPGAREYFRRTLTKEERQSAPPRVENGSMRVARRTKELNFQLDQEFKLTKNQRPTTTSTLPKGVCLARRPSISQSLTPRHMGSAHHLSMAHHQDSKEDNGLSVADNPPLSRIPRLSSSVLTRASTAHDTYPSGGLKHVSSDPMPFGFGMMRRQMGSCMHARKDASPRQKPDIKRPSYHRLPSTVAAASPPPHQSSRSTLTSMGHTGSHHLLPTNPQGSTRPSIRSRRSDPLPPVAVPRESQSKLSHVPLRQLLQSESSSSIIDASPVYRLKGVDGRARRASLSEHAHQELCERLSKDGILASR</sequence>
<dbReference type="InterPro" id="IPR045198">
    <property type="entry name" value="CNBL1-10"/>
</dbReference>
<evidence type="ECO:0000313" key="6">
    <source>
        <dbReference type="Proteomes" id="UP001515480"/>
    </source>
</evidence>
<dbReference type="Gene3D" id="1.10.238.10">
    <property type="entry name" value="EF-hand"/>
    <property type="match status" value="1"/>
</dbReference>
<dbReference type="GO" id="GO:0019900">
    <property type="term" value="F:kinase binding"/>
    <property type="evidence" value="ECO:0007669"/>
    <property type="project" value="InterPro"/>
</dbReference>
<keyword evidence="1" id="KW-0677">Repeat</keyword>
<feature type="compositionally biased region" description="Basic and acidic residues" evidence="3">
    <location>
        <begin position="73"/>
        <end position="87"/>
    </location>
</feature>
<dbReference type="PROSITE" id="PS00018">
    <property type="entry name" value="EF_HAND_1"/>
    <property type="match status" value="1"/>
</dbReference>
<dbReference type="EMBL" id="JBGBPQ010000012">
    <property type="protein sequence ID" value="KAL1515109.1"/>
    <property type="molecule type" value="Genomic_DNA"/>
</dbReference>
<dbReference type="InterPro" id="IPR002048">
    <property type="entry name" value="EF_hand_dom"/>
</dbReference>
<feature type="domain" description="EF-hand" evidence="4">
    <location>
        <begin position="226"/>
        <end position="261"/>
    </location>
</feature>
<dbReference type="PROSITE" id="PS50222">
    <property type="entry name" value="EF_HAND_2"/>
    <property type="match status" value="1"/>
</dbReference>
<evidence type="ECO:0000259" key="4">
    <source>
        <dbReference type="PROSITE" id="PS50222"/>
    </source>
</evidence>
<feature type="compositionally biased region" description="Polar residues" evidence="3">
    <location>
        <begin position="541"/>
        <end position="552"/>
    </location>
</feature>
<evidence type="ECO:0000313" key="5">
    <source>
        <dbReference type="EMBL" id="KAL1515109.1"/>
    </source>
</evidence>
<dbReference type="PANTHER" id="PTHR23056">
    <property type="entry name" value="CALCINEURIN B"/>
    <property type="match status" value="1"/>
</dbReference>
<feature type="compositionally biased region" description="Basic and acidic residues" evidence="3">
    <location>
        <begin position="508"/>
        <end position="522"/>
    </location>
</feature>
<protein>
    <recommendedName>
        <fullName evidence="4">EF-hand domain-containing protein</fullName>
    </recommendedName>
</protein>
<keyword evidence="6" id="KW-1185">Reference proteome</keyword>
<dbReference type="InterPro" id="IPR018247">
    <property type="entry name" value="EF_Hand_1_Ca_BS"/>
</dbReference>
<feature type="region of interest" description="Disordered" evidence="3">
    <location>
        <begin position="505"/>
        <end position="524"/>
    </location>
</feature>
<comment type="caution">
    <text evidence="5">The sequence shown here is derived from an EMBL/GenBank/DDBJ whole genome shotgun (WGS) entry which is preliminary data.</text>
</comment>
<dbReference type="GO" id="GO:0005509">
    <property type="term" value="F:calcium ion binding"/>
    <property type="evidence" value="ECO:0007669"/>
    <property type="project" value="InterPro"/>
</dbReference>
<dbReference type="AlphaFoldDB" id="A0AB34J978"/>
<dbReference type="GO" id="GO:0019722">
    <property type="term" value="P:calcium-mediated signaling"/>
    <property type="evidence" value="ECO:0007669"/>
    <property type="project" value="InterPro"/>
</dbReference>
<organism evidence="5 6">
    <name type="scientific">Prymnesium parvum</name>
    <name type="common">Toxic golden alga</name>
    <dbReference type="NCBI Taxonomy" id="97485"/>
    <lineage>
        <taxon>Eukaryota</taxon>
        <taxon>Haptista</taxon>
        <taxon>Haptophyta</taxon>
        <taxon>Prymnesiophyceae</taxon>
        <taxon>Prymnesiales</taxon>
        <taxon>Prymnesiaceae</taxon>
        <taxon>Prymnesium</taxon>
    </lineage>
</organism>
<feature type="region of interest" description="Disordered" evidence="3">
    <location>
        <begin position="529"/>
        <end position="594"/>
    </location>
</feature>
<evidence type="ECO:0000256" key="2">
    <source>
        <dbReference type="ARBA" id="ARBA00022837"/>
    </source>
</evidence>
<keyword evidence="2" id="KW-0106">Calcium</keyword>
<reference evidence="5 6" key="1">
    <citation type="journal article" date="2024" name="Science">
        <title>Giant polyketide synthase enzymes in the biosynthesis of giant marine polyether toxins.</title>
        <authorList>
            <person name="Fallon T.R."/>
            <person name="Shende V.V."/>
            <person name="Wierzbicki I.H."/>
            <person name="Pendleton A.L."/>
            <person name="Watervoot N.F."/>
            <person name="Auber R.P."/>
            <person name="Gonzalez D.J."/>
            <person name="Wisecaver J.H."/>
            <person name="Moore B.S."/>
        </authorList>
    </citation>
    <scope>NUCLEOTIDE SEQUENCE [LARGE SCALE GENOMIC DNA]</scope>
    <source>
        <strain evidence="5 6">12B1</strain>
    </source>
</reference>
<dbReference type="PANTHER" id="PTHR23056:SF110">
    <property type="entry name" value="CALMODULIN"/>
    <property type="match status" value="1"/>
</dbReference>
<accession>A0AB34J978</accession>
<feature type="compositionally biased region" description="Low complexity" evidence="3">
    <location>
        <begin position="455"/>
        <end position="466"/>
    </location>
</feature>
<name>A0AB34J978_PRYPA</name>
<feature type="compositionally biased region" description="Polar residues" evidence="3">
    <location>
        <begin position="561"/>
        <end position="570"/>
    </location>
</feature>
<evidence type="ECO:0000256" key="3">
    <source>
        <dbReference type="SAM" id="MobiDB-lite"/>
    </source>
</evidence>
<feature type="region of interest" description="Disordered" evidence="3">
    <location>
        <begin position="64"/>
        <end position="109"/>
    </location>
</feature>
<dbReference type="Proteomes" id="UP001515480">
    <property type="component" value="Unassembled WGS sequence"/>
</dbReference>
<dbReference type="InterPro" id="IPR011992">
    <property type="entry name" value="EF-hand-dom_pair"/>
</dbReference>